<feature type="compositionally biased region" description="Basic and acidic residues" evidence="4">
    <location>
        <begin position="466"/>
        <end position="477"/>
    </location>
</feature>
<feature type="compositionally biased region" description="Polar residues" evidence="4">
    <location>
        <begin position="703"/>
        <end position="715"/>
    </location>
</feature>
<feature type="compositionally biased region" description="Acidic residues" evidence="4">
    <location>
        <begin position="96"/>
        <end position="105"/>
    </location>
</feature>
<dbReference type="GO" id="GO:0032040">
    <property type="term" value="C:small-subunit processome"/>
    <property type="evidence" value="ECO:0007669"/>
    <property type="project" value="InterPro"/>
</dbReference>
<feature type="region of interest" description="Disordered" evidence="4">
    <location>
        <begin position="308"/>
        <end position="329"/>
    </location>
</feature>
<feature type="compositionally biased region" description="Basic residues" evidence="4">
    <location>
        <begin position="445"/>
        <end position="465"/>
    </location>
</feature>
<organism evidence="5 6">
    <name type="scientific">Claviceps humidiphila</name>
    <dbReference type="NCBI Taxonomy" id="1294629"/>
    <lineage>
        <taxon>Eukaryota</taxon>
        <taxon>Fungi</taxon>
        <taxon>Dikarya</taxon>
        <taxon>Ascomycota</taxon>
        <taxon>Pezizomycotina</taxon>
        <taxon>Sordariomycetes</taxon>
        <taxon>Hypocreomycetidae</taxon>
        <taxon>Hypocreales</taxon>
        <taxon>Clavicipitaceae</taxon>
        <taxon>Claviceps</taxon>
    </lineage>
</organism>
<feature type="compositionally biased region" description="Basic and acidic residues" evidence="4">
    <location>
        <begin position="603"/>
        <end position="621"/>
    </location>
</feature>
<feature type="region of interest" description="Disordered" evidence="4">
    <location>
        <begin position="358"/>
        <end position="389"/>
    </location>
</feature>
<evidence type="ECO:0000256" key="1">
    <source>
        <dbReference type="ARBA" id="ARBA00004604"/>
    </source>
</evidence>
<proteinExistence type="predicted"/>
<feature type="region of interest" description="Disordered" evidence="4">
    <location>
        <begin position="402"/>
        <end position="515"/>
    </location>
</feature>
<protein>
    <submittedName>
        <fullName evidence="5">Uncharacterized protein</fullName>
    </submittedName>
</protein>
<name>A0A9P7Q671_9HYPO</name>
<feature type="compositionally biased region" description="Basic and acidic residues" evidence="4">
    <location>
        <begin position="53"/>
        <end position="68"/>
    </location>
</feature>
<feature type="compositionally biased region" description="Basic and acidic residues" evidence="4">
    <location>
        <begin position="573"/>
        <end position="583"/>
    </location>
</feature>
<feature type="compositionally biased region" description="Basic residues" evidence="4">
    <location>
        <begin position="19"/>
        <end position="29"/>
    </location>
</feature>
<feature type="compositionally biased region" description="Low complexity" evidence="4">
    <location>
        <begin position="678"/>
        <end position="702"/>
    </location>
</feature>
<dbReference type="Pfam" id="PF04615">
    <property type="entry name" value="Utp14"/>
    <property type="match status" value="1"/>
</dbReference>
<comment type="subcellular location">
    <subcellularLocation>
        <location evidence="1">Nucleus</location>
        <location evidence="1">Nucleolus</location>
    </subcellularLocation>
</comment>
<feature type="compositionally biased region" description="Basic and acidic residues" evidence="4">
    <location>
        <begin position="423"/>
        <end position="444"/>
    </location>
</feature>
<feature type="compositionally biased region" description="Acidic residues" evidence="4">
    <location>
        <begin position="170"/>
        <end position="182"/>
    </location>
</feature>
<dbReference type="AlphaFoldDB" id="A0A9P7Q671"/>
<dbReference type="GO" id="GO:0006364">
    <property type="term" value="P:rRNA processing"/>
    <property type="evidence" value="ECO:0007669"/>
    <property type="project" value="InterPro"/>
</dbReference>
<feature type="compositionally biased region" description="Basic and acidic residues" evidence="4">
    <location>
        <begin position="653"/>
        <end position="677"/>
    </location>
</feature>
<dbReference type="InterPro" id="IPR006709">
    <property type="entry name" value="SSU_processome_Utp14"/>
</dbReference>
<gene>
    <name evidence="5" type="ORF">E4U13_003163</name>
</gene>
<feature type="compositionally biased region" description="Basic and acidic residues" evidence="4">
    <location>
        <begin position="532"/>
        <end position="542"/>
    </location>
</feature>
<feature type="compositionally biased region" description="Basic and acidic residues" evidence="4">
    <location>
        <begin position="406"/>
        <end position="416"/>
    </location>
</feature>
<feature type="compositionally biased region" description="Acidic residues" evidence="4">
    <location>
        <begin position="622"/>
        <end position="633"/>
    </location>
</feature>
<feature type="compositionally biased region" description="Acidic residues" evidence="4">
    <location>
        <begin position="115"/>
        <end position="124"/>
    </location>
</feature>
<feature type="compositionally biased region" description="Acidic residues" evidence="4">
    <location>
        <begin position="197"/>
        <end position="208"/>
    </location>
</feature>
<evidence type="ECO:0000313" key="6">
    <source>
        <dbReference type="Proteomes" id="UP000732380"/>
    </source>
</evidence>
<keyword evidence="6" id="KW-1185">Reference proteome</keyword>
<evidence type="ECO:0000256" key="3">
    <source>
        <dbReference type="ARBA" id="ARBA00023242"/>
    </source>
</evidence>
<keyword evidence="2" id="KW-0597">Phosphoprotein</keyword>
<dbReference type="PANTHER" id="PTHR14150">
    <property type="entry name" value="U3 SMALL NUCLEOLAR RNA-ASSOCIATED PROTEIN 14"/>
    <property type="match status" value="1"/>
</dbReference>
<feature type="compositionally biased region" description="Acidic residues" evidence="4">
    <location>
        <begin position="69"/>
        <end position="80"/>
    </location>
</feature>
<feature type="compositionally biased region" description="Acidic residues" evidence="4">
    <location>
        <begin position="478"/>
        <end position="490"/>
    </location>
</feature>
<feature type="region of interest" description="Disordered" evidence="4">
    <location>
        <begin position="532"/>
        <end position="799"/>
    </location>
</feature>
<accession>A0A9P7Q671</accession>
<keyword evidence="3" id="KW-0539">Nucleus</keyword>
<feature type="compositionally biased region" description="Basic and acidic residues" evidence="4">
    <location>
        <begin position="491"/>
        <end position="510"/>
    </location>
</feature>
<sequence length="950" mass="105459">MPGRQAHGRSLTAAPKGKPAGKKNSKARSQKNALNAFGIAQDIYPAKVKKTPRVRELDAELEKKHGRDDEDEDNDEDDEEQPRKKKARGPPRDADGAEDGSDSEGNEWRLGGLREDDEDSEIDSDVAFGDSDNEKFDEYSFRGSKSKPVGRLSGQRYPEYMLTNSGQKDDESEDDSDDEEGETLGAEAIDLATALDQWEEESEEEPEAGGESQSDISEDADEDDDDEDDDSEDDYSEDDDDDDEEDGGVDATKLSALQGLISEYGGQPIEKNTAASSAGQKLSLSDLGLTGLSDPLLKKSVKLMNKEAKEKRPGVAQKLAVPLSRREQGRVDRSVAFEKTNETLERWTETVKQNRRAEHLVFPLPQNSDRAGINTDEMQPLTSTTGPSNELESTIMSIMEQSGLSLDKEAKPKPKEYDEEGNELSRKEALVKKRMERELSSREAKRAKRIKKIKSKAYHRVHRRQRERDDMATKEAMEEAGEIDSEEEREAQDRRRALERVGQRHKESKWAKIGSKNKRAVWDDEFRAGLTEMARKDEELRRRKEGKTGAVAGEDSDSDATSSSGSDSDDDAADIRRQLRQLENEEAEPQKGLMGMKFMLKAEAAKKQANDEMIRQIRRDLDGEDGGDDDDEQSQSQDHDGEVGRQSYGATDSKAKTALDTSKRSAPRRQDSPDHDVNIILNNKNNSSNLTSSAAAAAAASSEHPSTAGAWSSGQTRRKKAPVASSQQDLDLNANILIAAPAAKPSKLSKPSKSTNSSSAIPQTTTTTSSSKSSHRDNHADADSDSDSDPEEQHLPLAIRDQALIARAFAGDDVVAEFEREKDAVAEAEDDKVIDNTLPGWGSWVGDGVSSREKKRHQGRFLTKVEGVKRKDRKDAKLERVLINEKRVKKNDRYLASQLPHQFESKEQYERSLRLPVGPEWMTKETFQDSTKPRVLMKQGVIAPMSKPTA</sequence>
<dbReference type="EMBL" id="SRQM01000025">
    <property type="protein sequence ID" value="KAG6122135.1"/>
    <property type="molecule type" value="Genomic_DNA"/>
</dbReference>
<feature type="region of interest" description="Disordered" evidence="4">
    <location>
        <begin position="1"/>
        <end position="255"/>
    </location>
</feature>
<evidence type="ECO:0000256" key="4">
    <source>
        <dbReference type="SAM" id="MobiDB-lite"/>
    </source>
</evidence>
<dbReference type="Proteomes" id="UP000732380">
    <property type="component" value="Unassembled WGS sequence"/>
</dbReference>
<dbReference type="PANTHER" id="PTHR14150:SF12">
    <property type="entry name" value="U3 SMALL NUCLEOLAR RNA-ASSOCIATED PROTEIN 14 HOMOLOG A"/>
    <property type="match status" value="1"/>
</dbReference>
<feature type="compositionally biased region" description="Polar residues" evidence="4">
    <location>
        <begin position="376"/>
        <end position="389"/>
    </location>
</feature>
<evidence type="ECO:0000256" key="2">
    <source>
        <dbReference type="ARBA" id="ARBA00022553"/>
    </source>
</evidence>
<evidence type="ECO:0000313" key="5">
    <source>
        <dbReference type="EMBL" id="KAG6122135.1"/>
    </source>
</evidence>
<feature type="compositionally biased region" description="Acidic residues" evidence="4">
    <location>
        <begin position="216"/>
        <end position="248"/>
    </location>
</feature>
<comment type="caution">
    <text evidence="5">The sequence shown here is derived from an EMBL/GenBank/DDBJ whole genome shotgun (WGS) entry which is preliminary data.</text>
</comment>
<reference evidence="5 6" key="1">
    <citation type="journal article" date="2020" name="bioRxiv">
        <title>Whole genome comparisons of ergot fungi reveals the divergence and evolution of species within the genus Claviceps are the result of varying mechanisms driving genome evolution and host range expansion.</title>
        <authorList>
            <person name="Wyka S.A."/>
            <person name="Mondo S.J."/>
            <person name="Liu M."/>
            <person name="Dettman J."/>
            <person name="Nalam V."/>
            <person name="Broders K.D."/>
        </authorList>
    </citation>
    <scope>NUCLEOTIDE SEQUENCE [LARGE SCALE GENOMIC DNA]</scope>
    <source>
        <strain evidence="5 6">LM576</strain>
    </source>
</reference>
<feature type="compositionally biased region" description="Low complexity" evidence="4">
    <location>
        <begin position="732"/>
        <end position="772"/>
    </location>
</feature>